<gene>
    <name evidence="2" type="ORF">UL81_04485</name>
</gene>
<accession>A0A0F6QWC5</accession>
<dbReference type="Proteomes" id="UP000033566">
    <property type="component" value="Chromosome"/>
</dbReference>
<name>A0A0F6QWC5_9CORY</name>
<protein>
    <submittedName>
        <fullName evidence="2">Uncharacterized protein</fullName>
    </submittedName>
</protein>
<dbReference type="OrthoDB" id="4410789at2"/>
<keyword evidence="1" id="KW-0812">Transmembrane</keyword>
<evidence type="ECO:0000256" key="1">
    <source>
        <dbReference type="SAM" id="Phobius"/>
    </source>
</evidence>
<keyword evidence="1" id="KW-0472">Membrane</keyword>
<dbReference type="AlphaFoldDB" id="A0A0F6QWC5"/>
<reference evidence="2 3" key="1">
    <citation type="journal article" date="2015" name="Genome Announc.">
        <title>Complete Genome Sequence of Corynebacterium camporealensis DSM 44610, Isolated from the Milk of a Manchega Sheep with Subclinical Mastitis.</title>
        <authorList>
            <person name="Ruckert C."/>
            <person name="Albersmeier A."/>
            <person name="Winkler A."/>
            <person name="Tauch A."/>
        </authorList>
    </citation>
    <scope>NUCLEOTIDE SEQUENCE [LARGE SCALE GENOMIC DNA]</scope>
    <source>
        <strain evidence="2 3">DSM 44610</strain>
    </source>
</reference>
<keyword evidence="3" id="KW-1185">Reference proteome</keyword>
<evidence type="ECO:0000313" key="2">
    <source>
        <dbReference type="EMBL" id="AKE38870.1"/>
    </source>
</evidence>
<evidence type="ECO:0000313" key="3">
    <source>
        <dbReference type="Proteomes" id="UP000033566"/>
    </source>
</evidence>
<proteinExistence type="predicted"/>
<feature type="transmembrane region" description="Helical" evidence="1">
    <location>
        <begin position="105"/>
        <end position="123"/>
    </location>
</feature>
<dbReference type="EMBL" id="CP011311">
    <property type="protein sequence ID" value="AKE38870.1"/>
    <property type="molecule type" value="Genomic_DNA"/>
</dbReference>
<dbReference type="PATRIC" id="fig|161896.4.peg.881"/>
<sequence>MIRSDFTRGEAVMGLIWLSLAALTSLVLEVVYLGARLPLPGDGSIAFPITILIAGWFNWVLTRTAKLWTTHMAVACIPLAVWLLGYFLLLLGVEITGDQMLANNIRSVLLLFAGVAGGVWPFFRAK</sequence>
<feature type="transmembrane region" description="Helical" evidence="1">
    <location>
        <begin position="45"/>
        <end position="61"/>
    </location>
</feature>
<organism evidence="2 3">
    <name type="scientific">Corynebacterium camporealensis</name>
    <dbReference type="NCBI Taxonomy" id="161896"/>
    <lineage>
        <taxon>Bacteria</taxon>
        <taxon>Bacillati</taxon>
        <taxon>Actinomycetota</taxon>
        <taxon>Actinomycetes</taxon>
        <taxon>Mycobacteriales</taxon>
        <taxon>Corynebacteriaceae</taxon>
        <taxon>Corynebacterium</taxon>
    </lineage>
</organism>
<feature type="transmembrane region" description="Helical" evidence="1">
    <location>
        <begin position="73"/>
        <end position="93"/>
    </location>
</feature>
<keyword evidence="1" id="KW-1133">Transmembrane helix</keyword>
<dbReference type="KEGG" id="ccj:UL81_04485"/>
<dbReference type="HOGENOM" id="CLU_133686_0_0_11"/>
<dbReference type="RefSeq" id="WP_035105739.1">
    <property type="nucleotide sequence ID" value="NZ_CP011311.1"/>
</dbReference>
<feature type="transmembrane region" description="Helical" evidence="1">
    <location>
        <begin position="12"/>
        <end position="33"/>
    </location>
</feature>